<name>A0A4U0WZP5_9PEZI</name>
<evidence type="ECO:0000256" key="1">
    <source>
        <dbReference type="SAM" id="SignalP"/>
    </source>
</evidence>
<dbReference type="Proteomes" id="UP000309340">
    <property type="component" value="Unassembled WGS sequence"/>
</dbReference>
<dbReference type="PANTHER" id="PTHR34853:SF1">
    <property type="entry name" value="LIPASE 5"/>
    <property type="match status" value="1"/>
</dbReference>
<dbReference type="OrthoDB" id="5382058at2759"/>
<keyword evidence="3" id="KW-1185">Reference proteome</keyword>
<dbReference type="GO" id="GO:0016042">
    <property type="term" value="P:lipid catabolic process"/>
    <property type="evidence" value="ECO:0007669"/>
    <property type="project" value="InterPro"/>
</dbReference>
<organism evidence="2 3">
    <name type="scientific">Friedmanniomyces simplex</name>
    <dbReference type="NCBI Taxonomy" id="329884"/>
    <lineage>
        <taxon>Eukaryota</taxon>
        <taxon>Fungi</taxon>
        <taxon>Dikarya</taxon>
        <taxon>Ascomycota</taxon>
        <taxon>Pezizomycotina</taxon>
        <taxon>Dothideomycetes</taxon>
        <taxon>Dothideomycetidae</taxon>
        <taxon>Mycosphaerellales</taxon>
        <taxon>Teratosphaeriaceae</taxon>
        <taxon>Friedmanniomyces</taxon>
    </lineage>
</organism>
<dbReference type="SUPFAM" id="SSF53474">
    <property type="entry name" value="alpha/beta-Hydrolases"/>
    <property type="match status" value="1"/>
</dbReference>
<dbReference type="InterPro" id="IPR029058">
    <property type="entry name" value="AB_hydrolase_fold"/>
</dbReference>
<dbReference type="EMBL" id="NAJQ01000515">
    <property type="protein sequence ID" value="TKA68338.1"/>
    <property type="molecule type" value="Genomic_DNA"/>
</dbReference>
<feature type="chain" id="PRO_5020257635" description="AB hydrolase-1 domain-containing protein" evidence="1">
    <location>
        <begin position="18"/>
        <end position="479"/>
    </location>
</feature>
<dbReference type="STRING" id="329884.A0A4U0WZP5"/>
<sequence length="479" mass="51736">MKTFLSLLALAATLCQCQIDISCSPSNLSCLENRTRADQALMELPNFVTYPIQDDAFYSTPANFTQAKPGQIVKLEVLTNVTAYDVPPGTSLSRFMYASVDDKNQTVPATGIILWPFTPKTFPYNPLGTAGETKYPLVAWAHGTSGVVRQCAVSNLQNLQYDFRSVFTLANVGYAVVLSDYAGLGTDVPFNYLAYKLHANDVVYSVAAAQSVFPELSAEWVSFGHSEGGGVAWAVGERQSTSPIPGFLGTVAAAPPPFPIATTSNVSNSVFQAFLSFTISHLYGLDLASIFKPVPLQALQYVESIGGCNDAGYAAFATFNASDIYSNVSWPMSQPAVDFAAEYSVSGKPLGGPLLIVQGSADTVVGTVGAMAGYNATCALRENAGVSVQYVSVNDQDHNPSLYASQRFWLQWIEDRFNRLPLQEGCSMANLSSVRPVGSVQLAERFLVEYEKPWVTIFSATFLPSWLWKLDLGYAQGTS</sequence>
<dbReference type="AlphaFoldDB" id="A0A4U0WZP5"/>
<reference evidence="2 3" key="1">
    <citation type="submission" date="2017-03" db="EMBL/GenBank/DDBJ databases">
        <title>Genomes of endolithic fungi from Antarctica.</title>
        <authorList>
            <person name="Coleine C."/>
            <person name="Masonjones S."/>
            <person name="Stajich J.E."/>
        </authorList>
    </citation>
    <scope>NUCLEOTIDE SEQUENCE [LARGE SCALE GENOMIC DNA]</scope>
    <source>
        <strain evidence="2 3">CCFEE 5184</strain>
    </source>
</reference>
<dbReference type="GO" id="GO:0004806">
    <property type="term" value="F:triacylglycerol lipase activity"/>
    <property type="evidence" value="ECO:0007669"/>
    <property type="project" value="InterPro"/>
</dbReference>
<evidence type="ECO:0008006" key="4">
    <source>
        <dbReference type="Google" id="ProtNLM"/>
    </source>
</evidence>
<dbReference type="Gene3D" id="3.40.50.1820">
    <property type="entry name" value="alpha/beta hydrolase"/>
    <property type="match status" value="2"/>
</dbReference>
<evidence type="ECO:0000313" key="2">
    <source>
        <dbReference type="EMBL" id="TKA68338.1"/>
    </source>
</evidence>
<proteinExistence type="predicted"/>
<dbReference type="InterPro" id="IPR005152">
    <property type="entry name" value="Lipase_secreted"/>
</dbReference>
<feature type="signal peptide" evidence="1">
    <location>
        <begin position="1"/>
        <end position="17"/>
    </location>
</feature>
<dbReference type="PANTHER" id="PTHR34853">
    <property type="match status" value="1"/>
</dbReference>
<keyword evidence="1" id="KW-0732">Signal</keyword>
<comment type="caution">
    <text evidence="2">The sequence shown here is derived from an EMBL/GenBank/DDBJ whole genome shotgun (WGS) entry which is preliminary data.</text>
</comment>
<evidence type="ECO:0000313" key="3">
    <source>
        <dbReference type="Proteomes" id="UP000309340"/>
    </source>
</evidence>
<accession>A0A4U0WZP5</accession>
<gene>
    <name evidence="2" type="ORF">B0A55_09343</name>
</gene>
<protein>
    <recommendedName>
        <fullName evidence="4">AB hydrolase-1 domain-containing protein</fullName>
    </recommendedName>
</protein>